<dbReference type="Proteomes" id="UP000255317">
    <property type="component" value="Unassembled WGS sequence"/>
</dbReference>
<dbReference type="PANTHER" id="PTHR30605:SF0">
    <property type="entry name" value="ANHYDRO-N-ACETYLMURAMIC ACID KINASE"/>
    <property type="match status" value="1"/>
</dbReference>
<dbReference type="EMBL" id="QRAO01000005">
    <property type="protein sequence ID" value="RDK84308.1"/>
    <property type="molecule type" value="Genomic_DNA"/>
</dbReference>
<sequence>MSSQKNTYRVLGVMSGTSLDGIDLAELDFQVSDKATWTFKIGRAKTIPYPSEWVAILKEAVHFSEGRLKTLNKDYTVYLAEAISSFVAENAIESLDAVCSHGHTILHQPEKGITLQIGNMPEIAALTGQTVVCDFRVRDVQLGGQGAPLVPIGDTLLFPAYDYCLNLGGFANCSFEKDGSRIAYDICPVNIVLNALAEQLDLPYDDGGMVARGATIDINVLDVLNKLQFYKQEPPRSLGLEWVQQFVFPVIEKADISAEDALATFTEHVAQQLAQQFEEGSSILVTGGGAYNDFLLERLRYHKSVEVVLPEPKLVEYKEALIFGLLGVLKLRGEINCLASVTGASQDHSSGKIFR</sequence>
<dbReference type="AlphaFoldDB" id="A0A370Q7E3"/>
<dbReference type="NCBIfam" id="NF007144">
    <property type="entry name" value="PRK09585.2-3"/>
    <property type="match status" value="1"/>
</dbReference>
<evidence type="ECO:0000313" key="1">
    <source>
        <dbReference type="EMBL" id="RDK84308.1"/>
    </source>
</evidence>
<proteinExistence type="predicted"/>
<dbReference type="PANTHER" id="PTHR30605">
    <property type="entry name" value="ANHYDRO-N-ACETYLMURAMIC ACID KINASE"/>
    <property type="match status" value="1"/>
</dbReference>
<accession>A0A370Q7E3</accession>
<dbReference type="RefSeq" id="WP_115124469.1">
    <property type="nucleotide sequence ID" value="NZ_QRAO01000005.1"/>
</dbReference>
<dbReference type="OrthoDB" id="9763949at2"/>
<name>A0A370Q7E3_9FLAO</name>
<keyword evidence="1" id="KW-0418">Kinase</keyword>
<dbReference type="SUPFAM" id="SSF53067">
    <property type="entry name" value="Actin-like ATPase domain"/>
    <property type="match status" value="1"/>
</dbReference>
<dbReference type="GO" id="GO:0016773">
    <property type="term" value="F:phosphotransferase activity, alcohol group as acceptor"/>
    <property type="evidence" value="ECO:0007669"/>
    <property type="project" value="InterPro"/>
</dbReference>
<dbReference type="GO" id="GO:0009254">
    <property type="term" value="P:peptidoglycan turnover"/>
    <property type="evidence" value="ECO:0007669"/>
    <property type="project" value="InterPro"/>
</dbReference>
<gene>
    <name evidence="1" type="ORF">C8D94_105154</name>
</gene>
<evidence type="ECO:0000313" key="2">
    <source>
        <dbReference type="Proteomes" id="UP000255317"/>
    </source>
</evidence>
<dbReference type="InterPro" id="IPR005338">
    <property type="entry name" value="Anhydro_N_Ac-Mur_kinase"/>
</dbReference>
<reference evidence="1 2" key="1">
    <citation type="submission" date="2018-07" db="EMBL/GenBank/DDBJ databases">
        <title>Genomic Encyclopedia of Type Strains, Phase IV (KMG-IV): sequencing the most valuable type-strain genomes for metagenomic binning, comparative biology and taxonomic classification.</title>
        <authorList>
            <person name="Goeker M."/>
        </authorList>
    </citation>
    <scope>NUCLEOTIDE SEQUENCE [LARGE SCALE GENOMIC DNA]</scope>
    <source>
        <strain evidence="1 2">DSM 101478</strain>
    </source>
</reference>
<comment type="caution">
    <text evidence="1">The sequence shown here is derived from an EMBL/GenBank/DDBJ whole genome shotgun (WGS) entry which is preliminary data.</text>
</comment>
<organism evidence="1 2">
    <name type="scientific">Marinirhabdus gelatinilytica</name>
    <dbReference type="NCBI Taxonomy" id="1703343"/>
    <lineage>
        <taxon>Bacteria</taxon>
        <taxon>Pseudomonadati</taxon>
        <taxon>Bacteroidota</taxon>
        <taxon>Flavobacteriia</taxon>
        <taxon>Flavobacteriales</taxon>
        <taxon>Flavobacteriaceae</taxon>
    </lineage>
</organism>
<dbReference type="GO" id="GO:0005524">
    <property type="term" value="F:ATP binding"/>
    <property type="evidence" value="ECO:0007669"/>
    <property type="project" value="InterPro"/>
</dbReference>
<keyword evidence="1" id="KW-0808">Transferase</keyword>
<keyword evidence="2" id="KW-1185">Reference proteome</keyword>
<dbReference type="GO" id="GO:0016301">
    <property type="term" value="F:kinase activity"/>
    <property type="evidence" value="ECO:0007669"/>
    <property type="project" value="UniProtKB-KW"/>
</dbReference>
<dbReference type="InterPro" id="IPR043129">
    <property type="entry name" value="ATPase_NBD"/>
</dbReference>
<dbReference type="Gene3D" id="3.30.420.40">
    <property type="match status" value="2"/>
</dbReference>
<dbReference type="Pfam" id="PF03702">
    <property type="entry name" value="AnmK"/>
    <property type="match status" value="1"/>
</dbReference>
<protein>
    <submittedName>
        <fullName evidence="1">Anhydro-N-acetylmuramic acid kinase</fullName>
    </submittedName>
</protein>
<dbReference type="GO" id="GO:0006040">
    <property type="term" value="P:amino sugar metabolic process"/>
    <property type="evidence" value="ECO:0007669"/>
    <property type="project" value="InterPro"/>
</dbReference>